<dbReference type="Proteomes" id="UP001194746">
    <property type="component" value="Unassembled WGS sequence"/>
</dbReference>
<evidence type="ECO:0000313" key="2">
    <source>
        <dbReference type="EMBL" id="KAF9892492.1"/>
    </source>
</evidence>
<keyword evidence="1" id="KW-0732">Signal</keyword>
<evidence type="ECO:0000313" key="3">
    <source>
        <dbReference type="Proteomes" id="UP001194746"/>
    </source>
</evidence>
<reference evidence="2" key="2">
    <citation type="submission" date="2020-02" db="EMBL/GenBank/DDBJ databases">
        <authorList>
            <person name="Gilchrist C.L.M."/>
            <person name="Chooi Y.-H."/>
        </authorList>
    </citation>
    <scope>NUCLEOTIDE SEQUENCE</scope>
    <source>
        <strain evidence="2">MST-FP2251</strain>
    </source>
</reference>
<proteinExistence type="predicted"/>
<comment type="caution">
    <text evidence="2">The sequence shown here is derived from an EMBL/GenBank/DDBJ whole genome shotgun (WGS) entry which is preliminary data.</text>
</comment>
<gene>
    <name evidence="2" type="ORF">FE257_001601</name>
</gene>
<organism evidence="2 3">
    <name type="scientific">Aspergillus nanangensis</name>
    <dbReference type="NCBI Taxonomy" id="2582783"/>
    <lineage>
        <taxon>Eukaryota</taxon>
        <taxon>Fungi</taxon>
        <taxon>Dikarya</taxon>
        <taxon>Ascomycota</taxon>
        <taxon>Pezizomycotina</taxon>
        <taxon>Eurotiomycetes</taxon>
        <taxon>Eurotiomycetidae</taxon>
        <taxon>Eurotiales</taxon>
        <taxon>Aspergillaceae</taxon>
        <taxon>Aspergillus</taxon>
        <taxon>Aspergillus subgen. Circumdati</taxon>
    </lineage>
</organism>
<evidence type="ECO:0000256" key="1">
    <source>
        <dbReference type="SAM" id="SignalP"/>
    </source>
</evidence>
<accession>A0AAD4CU27</accession>
<protein>
    <submittedName>
        <fullName evidence="2">Uncharacterized protein</fullName>
    </submittedName>
</protein>
<keyword evidence="3" id="KW-1185">Reference proteome</keyword>
<dbReference type="AlphaFoldDB" id="A0AAD4CU27"/>
<feature type="chain" id="PRO_5042213468" evidence="1">
    <location>
        <begin position="17"/>
        <end position="102"/>
    </location>
</feature>
<feature type="signal peptide" evidence="1">
    <location>
        <begin position="1"/>
        <end position="16"/>
    </location>
</feature>
<sequence length="102" mass="11483">MYLITILGLVVSVSSAWSMSIYEGVRCAGKLISTESDLDEGPCYTIDGPARYHIWSMKFNTTDSQVAFEIWTGSNCNGALWGHIKDDYCLMSNWKSYRVVKV</sequence>
<name>A0AAD4CU27_ASPNN</name>
<reference evidence="2" key="1">
    <citation type="journal article" date="2019" name="Beilstein J. Org. Chem.">
        <title>Nanangenines: drimane sesquiterpenoids as the dominant metabolite cohort of a novel Australian fungus, Aspergillus nanangensis.</title>
        <authorList>
            <person name="Lacey H.J."/>
            <person name="Gilchrist C.L.M."/>
            <person name="Crombie A."/>
            <person name="Kalaitzis J.A."/>
            <person name="Vuong D."/>
            <person name="Rutledge P.J."/>
            <person name="Turner P."/>
            <person name="Pitt J.I."/>
            <person name="Lacey E."/>
            <person name="Chooi Y.H."/>
            <person name="Piggott A.M."/>
        </authorList>
    </citation>
    <scope>NUCLEOTIDE SEQUENCE</scope>
    <source>
        <strain evidence="2">MST-FP2251</strain>
    </source>
</reference>
<dbReference type="EMBL" id="VCAU01000012">
    <property type="protein sequence ID" value="KAF9892492.1"/>
    <property type="molecule type" value="Genomic_DNA"/>
</dbReference>